<evidence type="ECO:0000313" key="3">
    <source>
        <dbReference type="Proteomes" id="UP000480266"/>
    </source>
</evidence>
<comment type="caution">
    <text evidence="2">The sequence shown here is derived from an EMBL/GenBank/DDBJ whole genome shotgun (WGS) entry which is preliminary data.</text>
</comment>
<organism evidence="2 3">
    <name type="scientific">Candidatus Afipia apatlaquensis</name>
    <dbReference type="NCBI Taxonomy" id="2712852"/>
    <lineage>
        <taxon>Bacteria</taxon>
        <taxon>Pseudomonadati</taxon>
        <taxon>Pseudomonadota</taxon>
        <taxon>Alphaproteobacteria</taxon>
        <taxon>Hyphomicrobiales</taxon>
        <taxon>Nitrobacteraceae</taxon>
        <taxon>Afipia</taxon>
    </lineage>
</organism>
<keyword evidence="3" id="KW-1185">Reference proteome</keyword>
<sequence>MSTPAQQLREFVRLIADDDFTVSILVVVVVGCFFAFGLGAPDDLVGGILVLGLVTAVVEAWMRAGNRK</sequence>
<dbReference type="AlphaFoldDB" id="A0A7C9VHK2"/>
<dbReference type="EMBL" id="JAAMRR010001173">
    <property type="protein sequence ID" value="NGX97987.1"/>
    <property type="molecule type" value="Genomic_DNA"/>
</dbReference>
<keyword evidence="1" id="KW-0812">Transmembrane</keyword>
<evidence type="ECO:0000313" key="2">
    <source>
        <dbReference type="EMBL" id="NGX97987.1"/>
    </source>
</evidence>
<dbReference type="Proteomes" id="UP000480266">
    <property type="component" value="Unassembled WGS sequence"/>
</dbReference>
<feature type="transmembrane region" description="Helical" evidence="1">
    <location>
        <begin position="20"/>
        <end position="38"/>
    </location>
</feature>
<keyword evidence="1" id="KW-1133">Transmembrane helix</keyword>
<evidence type="ECO:0000256" key="1">
    <source>
        <dbReference type="SAM" id="Phobius"/>
    </source>
</evidence>
<keyword evidence="1" id="KW-0472">Membrane</keyword>
<protein>
    <submittedName>
        <fullName evidence="2">Uncharacterized protein</fullName>
    </submittedName>
</protein>
<proteinExistence type="predicted"/>
<accession>A0A7C9VHK2</accession>
<name>A0A7C9VHK2_9BRAD</name>
<gene>
    <name evidence="2" type="ORF">G4V63_23085</name>
</gene>
<feature type="transmembrane region" description="Helical" evidence="1">
    <location>
        <begin position="44"/>
        <end position="62"/>
    </location>
</feature>
<reference evidence="2" key="1">
    <citation type="submission" date="2020-02" db="EMBL/GenBank/DDBJ databases">
        <title>Draft genome sequence of Candidatus Afipia apatlaquensis IBT-C3, a potential strain for decolorization of textile dyes.</title>
        <authorList>
            <person name="Sanchez-Reyes A."/>
            <person name="Breton-Deval L."/>
            <person name="Mangelson H."/>
            <person name="Sanchez-Flores A."/>
        </authorList>
    </citation>
    <scope>NUCLEOTIDE SEQUENCE [LARGE SCALE GENOMIC DNA]</scope>
    <source>
        <strain evidence="2">IBT-C3</strain>
    </source>
</reference>